<dbReference type="Proteomes" id="UP000244934">
    <property type="component" value="Unassembled WGS sequence"/>
</dbReference>
<dbReference type="Gene3D" id="3.40.50.1390">
    <property type="entry name" value="Resolvase, N-terminal catalytic domain"/>
    <property type="match status" value="1"/>
</dbReference>
<keyword evidence="8" id="KW-1185">Reference proteome</keyword>
<dbReference type="PROSITE" id="PS00398">
    <property type="entry name" value="RECOMBINASES_2"/>
    <property type="match status" value="1"/>
</dbReference>
<dbReference type="OrthoDB" id="9791494at2"/>
<evidence type="ECO:0000256" key="2">
    <source>
        <dbReference type="ARBA" id="ARBA00023125"/>
    </source>
</evidence>
<dbReference type="InterPro" id="IPR038109">
    <property type="entry name" value="DNA_bind_recomb_sf"/>
</dbReference>
<evidence type="ECO:0000256" key="4">
    <source>
        <dbReference type="PIRSR" id="PIRSR606118-50"/>
    </source>
</evidence>
<dbReference type="SMART" id="SM00857">
    <property type="entry name" value="Resolvase"/>
    <property type="match status" value="1"/>
</dbReference>
<dbReference type="InterPro" id="IPR036162">
    <property type="entry name" value="Resolvase-like_N_sf"/>
</dbReference>
<dbReference type="Pfam" id="PF07508">
    <property type="entry name" value="Recombinase"/>
    <property type="match status" value="1"/>
</dbReference>
<keyword evidence="1" id="KW-0229">DNA integration</keyword>
<dbReference type="AlphaFoldDB" id="A0A2R8CIE4"/>
<protein>
    <recommendedName>
        <fullName evidence="6">Resolvase/invertase-type recombinase catalytic domain-containing protein</fullName>
    </recommendedName>
</protein>
<evidence type="ECO:0000256" key="3">
    <source>
        <dbReference type="ARBA" id="ARBA00023172"/>
    </source>
</evidence>
<dbReference type="PANTHER" id="PTHR30461:SF2">
    <property type="entry name" value="SERINE RECOMBINASE PINE-RELATED"/>
    <property type="match status" value="1"/>
</dbReference>
<dbReference type="SUPFAM" id="SSF53041">
    <property type="entry name" value="Resolvase-like"/>
    <property type="match status" value="1"/>
</dbReference>
<feature type="domain" description="Resolvase/invertase-type recombinase catalytic" evidence="6">
    <location>
        <begin position="3"/>
        <end position="163"/>
    </location>
</feature>
<keyword evidence="2" id="KW-0238">DNA-binding</keyword>
<dbReference type="Gene3D" id="3.90.1750.20">
    <property type="entry name" value="Putative Large Serine Recombinase, Chain B, Domain 2"/>
    <property type="match status" value="1"/>
</dbReference>
<proteinExistence type="predicted"/>
<keyword evidence="3" id="KW-0233">DNA recombination</keyword>
<evidence type="ECO:0000256" key="5">
    <source>
        <dbReference type="SAM" id="Coils"/>
    </source>
</evidence>
<evidence type="ECO:0000256" key="1">
    <source>
        <dbReference type="ARBA" id="ARBA00022908"/>
    </source>
</evidence>
<dbReference type="InterPro" id="IPR006118">
    <property type="entry name" value="Recombinase_CS"/>
</dbReference>
<evidence type="ECO:0000313" key="8">
    <source>
        <dbReference type="Proteomes" id="UP000244934"/>
    </source>
</evidence>
<evidence type="ECO:0000313" key="7">
    <source>
        <dbReference type="EMBL" id="SPJ32688.1"/>
    </source>
</evidence>
<dbReference type="RefSeq" id="WP_108841516.1">
    <property type="nucleotide sequence ID" value="NZ_ONZI01000001.1"/>
</dbReference>
<dbReference type="InterPro" id="IPR025827">
    <property type="entry name" value="Zn_ribbon_recom_dom"/>
</dbReference>
<dbReference type="Pfam" id="PF00239">
    <property type="entry name" value="Resolvase"/>
    <property type="match status" value="1"/>
</dbReference>
<organism evidence="7 8">
    <name type="scientific">Kushneria phyllosphaerae</name>
    <dbReference type="NCBI Taxonomy" id="2100822"/>
    <lineage>
        <taxon>Bacteria</taxon>
        <taxon>Pseudomonadati</taxon>
        <taxon>Pseudomonadota</taxon>
        <taxon>Gammaproteobacteria</taxon>
        <taxon>Oceanospirillales</taxon>
        <taxon>Halomonadaceae</taxon>
        <taxon>Kushneria</taxon>
    </lineage>
</organism>
<accession>A0A2R8CIE4</accession>
<dbReference type="InterPro" id="IPR011109">
    <property type="entry name" value="DNA_bind_recombinase_dom"/>
</dbReference>
<feature type="active site" description="O-(5'-phospho-DNA)-serine intermediate" evidence="4">
    <location>
        <position position="11"/>
    </location>
</feature>
<dbReference type="InterPro" id="IPR006119">
    <property type="entry name" value="Resolv_N"/>
</dbReference>
<dbReference type="GO" id="GO:0015074">
    <property type="term" value="P:DNA integration"/>
    <property type="evidence" value="ECO:0007669"/>
    <property type="project" value="UniProtKB-KW"/>
</dbReference>
<evidence type="ECO:0000259" key="6">
    <source>
        <dbReference type="PROSITE" id="PS51736"/>
    </source>
</evidence>
<gene>
    <name evidence="7" type="ORF">KSP9073_00689</name>
</gene>
<dbReference type="Pfam" id="PF13408">
    <property type="entry name" value="Zn_ribbon_recom"/>
    <property type="match status" value="1"/>
</dbReference>
<dbReference type="GO" id="GO:0000150">
    <property type="term" value="F:DNA strand exchange activity"/>
    <property type="evidence" value="ECO:0007669"/>
    <property type="project" value="InterPro"/>
</dbReference>
<sequence length="558" mass="63629">MPQAISYIRFSSAHQGKGSTTERQHTLISKWMESHPDVQLSPLSGVDEGRSGFSGEHLNHGLGKIIAAIEAGKIKAGDFILVEAVDRIGRLEPLDMLNLLQRIVATGVAIVTLEDNQTYSKESLNNNVGSLFILVGKIQQAHEYSKNLSRRLKGSWEARRNKARKGDTFKKTNAFWLTTEGKVKPREALIVRACINRYLSGRSAKRTISDLSKQYPELVGTHERTVWRWFRDRALIGEWSNKGDPIENAFEPVIETKVFYKLQAELARRAKSMSPEKKYTLAGLVVCGCCGNTCHFRTQRFDGYTIVYSNCGNFLKNGPDACSNRTTWQYELLLYIFESYIPEQLSSSIWDEQANQESERLEDLKGQRKEIDAQIDKLLDLLISMPDSSNVKAKLTGLNEKKDKLSAQITETEMFLVGASYNDHFNLDTIVDNANLDLEEYLTDPVAMREQLLKTDYRIRMAGKVVTVNVGPAGSERYEIVRRTTRHKCYILKHTVPEHQLLDESDDEWHTVPESVRYYALNRNGCLTSADSEDDLVERLEMIRQHERSNIEFEISEF</sequence>
<reference evidence="8" key="1">
    <citation type="submission" date="2018-03" db="EMBL/GenBank/DDBJ databases">
        <authorList>
            <person name="Navarro De La Torre S."/>
        </authorList>
    </citation>
    <scope>NUCLEOTIDE SEQUENCE [LARGE SCALE GENOMIC DNA]</scope>
    <source>
        <strain evidence="8">EAod3</strain>
    </source>
</reference>
<dbReference type="PANTHER" id="PTHR30461">
    <property type="entry name" value="DNA-INVERTASE FROM LAMBDOID PROPHAGE"/>
    <property type="match status" value="1"/>
</dbReference>
<keyword evidence="5" id="KW-0175">Coiled coil</keyword>
<dbReference type="GO" id="GO:0003677">
    <property type="term" value="F:DNA binding"/>
    <property type="evidence" value="ECO:0007669"/>
    <property type="project" value="UniProtKB-KW"/>
</dbReference>
<dbReference type="CDD" id="cd00338">
    <property type="entry name" value="Ser_Recombinase"/>
    <property type="match status" value="1"/>
</dbReference>
<dbReference type="PROSITE" id="PS51736">
    <property type="entry name" value="RECOMBINASES_3"/>
    <property type="match status" value="1"/>
</dbReference>
<dbReference type="InterPro" id="IPR050639">
    <property type="entry name" value="SSR_resolvase"/>
</dbReference>
<dbReference type="EMBL" id="ONZI01000001">
    <property type="protein sequence ID" value="SPJ32688.1"/>
    <property type="molecule type" value="Genomic_DNA"/>
</dbReference>
<name>A0A2R8CIE4_9GAMM</name>
<feature type="coiled-coil region" evidence="5">
    <location>
        <begin position="354"/>
        <end position="408"/>
    </location>
</feature>